<feature type="region of interest" description="Disordered" evidence="1">
    <location>
        <begin position="128"/>
        <end position="293"/>
    </location>
</feature>
<protein>
    <submittedName>
        <fullName evidence="2">Uncharacterized protein</fullName>
    </submittedName>
</protein>
<feature type="compositionally biased region" description="Basic and acidic residues" evidence="1">
    <location>
        <begin position="180"/>
        <end position="196"/>
    </location>
</feature>
<proteinExistence type="predicted"/>
<name>A0A7S3J3G2_9SPIT</name>
<reference evidence="2" key="1">
    <citation type="submission" date="2021-01" db="EMBL/GenBank/DDBJ databases">
        <authorList>
            <person name="Corre E."/>
            <person name="Pelletier E."/>
            <person name="Niang G."/>
            <person name="Scheremetjew M."/>
            <person name="Finn R."/>
            <person name="Kale V."/>
            <person name="Holt S."/>
            <person name="Cochrane G."/>
            <person name="Meng A."/>
            <person name="Brown T."/>
            <person name="Cohen L."/>
        </authorList>
    </citation>
    <scope>NUCLEOTIDE SEQUENCE</scope>
    <source>
        <strain evidence="2">FSP1.4</strain>
    </source>
</reference>
<evidence type="ECO:0000313" key="2">
    <source>
        <dbReference type="EMBL" id="CAE0344881.1"/>
    </source>
</evidence>
<feature type="compositionally biased region" description="Acidic residues" evidence="1">
    <location>
        <begin position="226"/>
        <end position="236"/>
    </location>
</feature>
<gene>
    <name evidence="2" type="ORF">EHAR0213_LOCUS3790</name>
</gene>
<accession>A0A7S3J3G2</accession>
<evidence type="ECO:0000256" key="1">
    <source>
        <dbReference type="SAM" id="MobiDB-lite"/>
    </source>
</evidence>
<organism evidence="2">
    <name type="scientific">Euplotes harpa</name>
    <dbReference type="NCBI Taxonomy" id="151035"/>
    <lineage>
        <taxon>Eukaryota</taxon>
        <taxon>Sar</taxon>
        <taxon>Alveolata</taxon>
        <taxon>Ciliophora</taxon>
        <taxon>Intramacronucleata</taxon>
        <taxon>Spirotrichea</taxon>
        <taxon>Hypotrichia</taxon>
        <taxon>Euplotida</taxon>
        <taxon>Euplotidae</taxon>
        <taxon>Euplotes</taxon>
    </lineage>
</organism>
<dbReference type="EMBL" id="HBII01008712">
    <property type="protein sequence ID" value="CAE0344881.1"/>
    <property type="molecule type" value="Transcribed_RNA"/>
</dbReference>
<feature type="compositionally biased region" description="Basic and acidic residues" evidence="1">
    <location>
        <begin position="139"/>
        <end position="167"/>
    </location>
</feature>
<dbReference type="AlphaFoldDB" id="A0A7S3J3G2"/>
<sequence length="293" mass="33372">MGLPVVPGEKPIRTALKAYLKMMEDDEAWHKEILHLQKEHKQILFALPNGEKLQGMHEDPLEVVLREIQIENEIKDHRSKVKVVELPDEEVKGAKTVESQKKSVGAFSFLGNEETQKKLVEDFMNRNKKKVEQPQPEPQKAKVEEVHHDDLQKTVEEHKGEEVHTSKIDSSIGQSVEVINRSEAEEEHKDEVKIEEPVEEVQAEEAVHEVQEEEAVDHEPEKQAEIEENTEQSGENEEVKAEEAPVEVVQAKEESSSALETSPPKPSISEKYKNLSGSLNGSEHKQQDDEERE</sequence>